<gene>
    <name evidence="2" type="ORF">DY000_02038243</name>
</gene>
<feature type="region of interest" description="Disordered" evidence="1">
    <location>
        <begin position="100"/>
        <end position="119"/>
    </location>
</feature>
<feature type="compositionally biased region" description="Acidic residues" evidence="1">
    <location>
        <begin position="103"/>
        <end position="119"/>
    </location>
</feature>
<keyword evidence="3" id="KW-1185">Reference proteome</keyword>
<organism evidence="2 3">
    <name type="scientific">Brassica cretica</name>
    <name type="common">Mustard</name>
    <dbReference type="NCBI Taxonomy" id="69181"/>
    <lineage>
        <taxon>Eukaryota</taxon>
        <taxon>Viridiplantae</taxon>
        <taxon>Streptophyta</taxon>
        <taxon>Embryophyta</taxon>
        <taxon>Tracheophyta</taxon>
        <taxon>Spermatophyta</taxon>
        <taxon>Magnoliopsida</taxon>
        <taxon>eudicotyledons</taxon>
        <taxon>Gunneridae</taxon>
        <taxon>Pentapetalae</taxon>
        <taxon>rosids</taxon>
        <taxon>malvids</taxon>
        <taxon>Brassicales</taxon>
        <taxon>Brassicaceae</taxon>
        <taxon>Brassiceae</taxon>
        <taxon>Brassica</taxon>
    </lineage>
</organism>
<evidence type="ECO:0000313" key="2">
    <source>
        <dbReference type="EMBL" id="KAF3530282.1"/>
    </source>
</evidence>
<proteinExistence type="predicted"/>
<protein>
    <submittedName>
        <fullName evidence="2">Uncharacterized protein</fullName>
    </submittedName>
</protein>
<dbReference type="Proteomes" id="UP000266723">
    <property type="component" value="Unassembled WGS sequence"/>
</dbReference>
<name>A0ABQ7BDB7_BRACR</name>
<sequence>MTTPVKVLDTTTRSSYEIEESAVVEDLALRSDNKDMEDCSKMGERRGESRGDIVGMEMKEGQINEWRTVAMEKARRSPKSPNLKYGQVTIATPSRFAVLSNSEENETEIEKEESEELEEIEMEVESAEYLCQRKLEESMEEKTMSHWKRLSTCFLSVLTLLRFGEL</sequence>
<comment type="caution">
    <text evidence="2">The sequence shown here is derived from an EMBL/GenBank/DDBJ whole genome shotgun (WGS) entry which is preliminary data.</text>
</comment>
<reference evidence="2 3" key="1">
    <citation type="journal article" date="2020" name="BMC Genomics">
        <title>Intraspecific diversification of the crop wild relative Brassica cretica Lam. using demographic model selection.</title>
        <authorList>
            <person name="Kioukis A."/>
            <person name="Michalopoulou V.A."/>
            <person name="Briers L."/>
            <person name="Pirintsos S."/>
            <person name="Studholme D.J."/>
            <person name="Pavlidis P."/>
            <person name="Sarris P.F."/>
        </authorList>
    </citation>
    <scope>NUCLEOTIDE SEQUENCE [LARGE SCALE GENOMIC DNA]</scope>
    <source>
        <strain evidence="3">cv. PFS-1207/04</strain>
    </source>
</reference>
<evidence type="ECO:0000313" key="3">
    <source>
        <dbReference type="Proteomes" id="UP000266723"/>
    </source>
</evidence>
<evidence type="ECO:0000256" key="1">
    <source>
        <dbReference type="SAM" id="MobiDB-lite"/>
    </source>
</evidence>
<dbReference type="EMBL" id="QGKV02001507">
    <property type="protein sequence ID" value="KAF3530282.1"/>
    <property type="molecule type" value="Genomic_DNA"/>
</dbReference>
<accession>A0ABQ7BDB7</accession>